<keyword evidence="2" id="KW-1133">Transmembrane helix</keyword>
<comment type="caution">
    <text evidence="3">The sequence shown here is derived from an EMBL/GenBank/DDBJ whole genome shotgun (WGS) entry which is preliminary data.</text>
</comment>
<proteinExistence type="predicted"/>
<keyword evidence="4" id="KW-1185">Reference proteome</keyword>
<evidence type="ECO:0000256" key="1">
    <source>
        <dbReference type="SAM" id="MobiDB-lite"/>
    </source>
</evidence>
<dbReference type="EMBL" id="BMMV01000019">
    <property type="protein sequence ID" value="GGK13556.1"/>
    <property type="molecule type" value="Genomic_DNA"/>
</dbReference>
<feature type="transmembrane region" description="Helical" evidence="2">
    <location>
        <begin position="68"/>
        <end position="88"/>
    </location>
</feature>
<organism evidence="3 4">
    <name type="scientific">Streptomyces camponoticapitis</name>
    <dbReference type="NCBI Taxonomy" id="1616125"/>
    <lineage>
        <taxon>Bacteria</taxon>
        <taxon>Bacillati</taxon>
        <taxon>Actinomycetota</taxon>
        <taxon>Actinomycetes</taxon>
        <taxon>Kitasatosporales</taxon>
        <taxon>Streptomycetaceae</taxon>
        <taxon>Streptomyces</taxon>
    </lineage>
</organism>
<name>A0ABQ2EIP5_9ACTN</name>
<keyword evidence="2" id="KW-0472">Membrane</keyword>
<dbReference type="RefSeq" id="WP_189109983.1">
    <property type="nucleotide sequence ID" value="NZ_BMMV01000019.1"/>
</dbReference>
<evidence type="ECO:0000256" key="2">
    <source>
        <dbReference type="SAM" id="Phobius"/>
    </source>
</evidence>
<feature type="compositionally biased region" description="Pro residues" evidence="1">
    <location>
        <begin position="1"/>
        <end position="12"/>
    </location>
</feature>
<dbReference type="Proteomes" id="UP000660265">
    <property type="component" value="Unassembled WGS sequence"/>
</dbReference>
<feature type="region of interest" description="Disordered" evidence="1">
    <location>
        <begin position="1"/>
        <end position="20"/>
    </location>
</feature>
<accession>A0ABQ2EIP5</accession>
<gene>
    <name evidence="3" type="ORF">GCM10011583_51930</name>
</gene>
<sequence>MTPATSKPPLPRRTPQRVATDKIQEAVDARDVPAAALTSVGIQLPAMDVRTPWPVTDDSDAGQATRYALVHLGVCSAPVALALAAVIVEGAGR</sequence>
<evidence type="ECO:0000313" key="3">
    <source>
        <dbReference type="EMBL" id="GGK13556.1"/>
    </source>
</evidence>
<protein>
    <submittedName>
        <fullName evidence="3">Uncharacterized protein</fullName>
    </submittedName>
</protein>
<reference evidence="4" key="1">
    <citation type="journal article" date="2019" name="Int. J. Syst. Evol. Microbiol.">
        <title>The Global Catalogue of Microorganisms (GCM) 10K type strain sequencing project: providing services to taxonomists for standard genome sequencing and annotation.</title>
        <authorList>
            <consortium name="The Broad Institute Genomics Platform"/>
            <consortium name="The Broad Institute Genome Sequencing Center for Infectious Disease"/>
            <person name="Wu L."/>
            <person name="Ma J."/>
        </authorList>
    </citation>
    <scope>NUCLEOTIDE SEQUENCE [LARGE SCALE GENOMIC DNA]</scope>
    <source>
        <strain evidence="4">CGMCC 4.7275</strain>
    </source>
</reference>
<keyword evidence="2" id="KW-0812">Transmembrane</keyword>
<evidence type="ECO:0000313" key="4">
    <source>
        <dbReference type="Proteomes" id="UP000660265"/>
    </source>
</evidence>